<dbReference type="Proteomes" id="UP001501759">
    <property type="component" value="Unassembled WGS sequence"/>
</dbReference>
<dbReference type="EMBL" id="BAABKB010000004">
    <property type="protein sequence ID" value="GAA5006341.1"/>
    <property type="molecule type" value="Genomic_DNA"/>
</dbReference>
<protein>
    <submittedName>
        <fullName evidence="1">Uncharacterized protein</fullName>
    </submittedName>
</protein>
<evidence type="ECO:0000313" key="1">
    <source>
        <dbReference type="EMBL" id="GAA5006341.1"/>
    </source>
</evidence>
<gene>
    <name evidence="1" type="ORF">GCM10023335_23790</name>
</gene>
<evidence type="ECO:0000313" key="2">
    <source>
        <dbReference type="Proteomes" id="UP001501759"/>
    </source>
</evidence>
<accession>A0ABP9IQI5</accession>
<organism evidence="1 2">
    <name type="scientific">Streptomyces siamensis</name>
    <dbReference type="NCBI Taxonomy" id="1274986"/>
    <lineage>
        <taxon>Bacteria</taxon>
        <taxon>Bacillati</taxon>
        <taxon>Actinomycetota</taxon>
        <taxon>Actinomycetes</taxon>
        <taxon>Kitasatosporales</taxon>
        <taxon>Streptomycetaceae</taxon>
        <taxon>Streptomyces</taxon>
    </lineage>
</organism>
<sequence length="101" mass="11039">MKGECGVTPGARSAHRVYAVVRRCLVSLAADGSNTDRKWQGERVPPTIRIGAGPAHPGMFRHGVHDGRCAGILRNSRPTAFGVSFHGESWRWIAFVEAVRM</sequence>
<keyword evidence="2" id="KW-1185">Reference proteome</keyword>
<name>A0ABP9IQI5_9ACTN</name>
<comment type="caution">
    <text evidence="1">The sequence shown here is derived from an EMBL/GenBank/DDBJ whole genome shotgun (WGS) entry which is preliminary data.</text>
</comment>
<proteinExistence type="predicted"/>
<reference evidence="2" key="1">
    <citation type="journal article" date="2019" name="Int. J. Syst. Evol. Microbiol.">
        <title>The Global Catalogue of Microorganisms (GCM) 10K type strain sequencing project: providing services to taxonomists for standard genome sequencing and annotation.</title>
        <authorList>
            <consortium name="The Broad Institute Genomics Platform"/>
            <consortium name="The Broad Institute Genome Sequencing Center for Infectious Disease"/>
            <person name="Wu L."/>
            <person name="Ma J."/>
        </authorList>
    </citation>
    <scope>NUCLEOTIDE SEQUENCE [LARGE SCALE GENOMIC DNA]</scope>
    <source>
        <strain evidence="2">JCM 18409</strain>
    </source>
</reference>